<accession>A0A5D3CSR1</accession>
<feature type="repeat" description="PPR" evidence="3">
    <location>
        <begin position="685"/>
        <end position="719"/>
    </location>
</feature>
<dbReference type="FunFam" id="1.25.40.10:FF:000031">
    <property type="entry name" value="Pentatricopeptide repeat-containing protein mitochondrial"/>
    <property type="match status" value="1"/>
</dbReference>
<dbReference type="InterPro" id="IPR011990">
    <property type="entry name" value="TPR-like_helical_dom_sf"/>
</dbReference>
<evidence type="ECO:0000256" key="1">
    <source>
        <dbReference type="ARBA" id="ARBA00006643"/>
    </source>
</evidence>
<comment type="similarity">
    <text evidence="1">Belongs to the PPR family. PCMP-H subfamily.</text>
</comment>
<gene>
    <name evidence="6" type="ORF">E5676_scaffold2047G00010</name>
</gene>
<dbReference type="AlphaFoldDB" id="A0A5D3CSR1"/>
<feature type="region of interest" description="Disordered" evidence="4">
    <location>
        <begin position="189"/>
        <end position="211"/>
    </location>
</feature>
<dbReference type="InterPro" id="IPR046960">
    <property type="entry name" value="PPR_At4g14850-like_plant"/>
</dbReference>
<feature type="repeat" description="PPR" evidence="3">
    <location>
        <begin position="788"/>
        <end position="822"/>
    </location>
</feature>
<feature type="compositionally biased region" description="Polar residues" evidence="4">
    <location>
        <begin position="196"/>
        <end position="211"/>
    </location>
</feature>
<dbReference type="PANTHER" id="PTHR47926:SF506">
    <property type="entry name" value="TETRATRICOPEPTIDE REPEAT-LIKE SUPERFAMILY PROTEIN ISOFORM 1"/>
    <property type="match status" value="1"/>
</dbReference>
<feature type="repeat" description="PPR" evidence="3">
    <location>
        <begin position="553"/>
        <end position="587"/>
    </location>
</feature>
<name>A0A5D3CSR1_CUCMM</name>
<evidence type="ECO:0000256" key="2">
    <source>
        <dbReference type="ARBA" id="ARBA00022737"/>
    </source>
</evidence>
<dbReference type="InterPro" id="IPR032867">
    <property type="entry name" value="DYW_dom"/>
</dbReference>
<dbReference type="GO" id="GO:0009451">
    <property type="term" value="P:RNA modification"/>
    <property type="evidence" value="ECO:0007669"/>
    <property type="project" value="InterPro"/>
</dbReference>
<dbReference type="Pfam" id="PF14432">
    <property type="entry name" value="DYW_deaminase"/>
    <property type="match status" value="1"/>
</dbReference>
<dbReference type="FunFam" id="1.25.40.10:FF:000366">
    <property type="entry name" value="Pentatricopeptide (PPR) repeat-containing protein"/>
    <property type="match status" value="1"/>
</dbReference>
<dbReference type="FunFam" id="1.25.40.10:FF:000073">
    <property type="entry name" value="Pentatricopeptide repeat-containing protein chloroplastic"/>
    <property type="match status" value="1"/>
</dbReference>
<dbReference type="InterPro" id="IPR002885">
    <property type="entry name" value="PPR_rpt"/>
</dbReference>
<dbReference type="GO" id="GO:0003723">
    <property type="term" value="F:RNA binding"/>
    <property type="evidence" value="ECO:0007669"/>
    <property type="project" value="InterPro"/>
</dbReference>
<feature type="domain" description="DYW" evidence="5">
    <location>
        <begin position="1104"/>
        <end position="1196"/>
    </location>
</feature>
<feature type="repeat" description="PPR" evidence="3">
    <location>
        <begin position="382"/>
        <end position="416"/>
    </location>
</feature>
<sequence>MGTQSRVAGFASAEELKALTPRHRLCVCGRMNLVVVVGRDRPDLRWRKNGKKATCVLSEILKDFYAKADWSLFMSVTYLWKIGVGLFILNYKRCLGGEGLRCLELFSEVIIGMSDLKKGRAQVPQMTWFILVWGMRKAGYIVVSELELERDLKWRGLKYLELHGYLVSFITVFISRFHGALSEPHNGRSGHVHGSKCSQFSQPTNNSPTSITWNPEVGEQVGNLFLSLSNHSNPEVSCFSQKGFSQITEEIIGRTIHAICLKSLVRLKVFQTNTLINMYSKFGRINYAQLVFDRMSERNEASWNHMMSGYVRVGSYVEAVLFFRDICGIGIKPSGFMIASLVTACNKSSIMAKEGTSFVHFYASYGIVSNAQKMFNEMPDRNVVSWTSLMVSYSDNGSKKEVINTYKRMRLEGICCNENNIALVISSCGFLVDIILGRQLLGHALKFGLETKVSAANSLVFMFGGCGDVDEACSIFNEMNERDTISWNSIISANAQNALHEESFRYFHWMRLVHEEMNYTTLSILLSICGSVDYLKWGKGVHGLAVKYGLESNICLCNTLLSMYSDAGRSKDAELIFRRMPERDLVSWNSMLACYVQDGRCLCALKVFAEMLWMKKEINYVTFTSALAACLDPEFFTEGKILHGFVVVLGLQDELIIGNTLITFYGKCQKMSEAKKLFQRMPKLDKVTWNALIGGFANNAELNEAVAAFKLMREGGTCGVDYITIVNILGSCLTREDLIKYGIPIHAHTVVTGFDLDQHVQSSLITMYAKCGDLQSSSYIFDQLVFKTSSVWNAIIAANARYGFGEEALKLVVRMRSAGIEFDQFNFSTSLSVAADLAMLEEGQQLHGSTIKLGFELDHFITNAAMDMYGKCGELDDALRILPQPTDRSRLSWNTMISIFARHGHFRKAKETFHEMLKLGVKPNHVSFVCLLSACNHGGLVEEGLAYYASMTSEYGIQPGIEHCVCMIDLLGRSGRLVEAEAFITDMPIPPNDLVWRSLLASCRIYRNLDLGRKAAKHLLELDPSDDSAYVLYSNVFATIGRWADVEDVRGQMGAHRIQKKPAHSWVKWKGNISIFGMGDQTHPQMEQINGKLLGLMKIVGEAGYVPDTSYSLQDTDEEQKEHNMWSHSERIALAFGLINIPEGTTVRIFKNLRVCGDCHSFFKFVSGVLGRKIVLRDPYRFHHFTNGDCSCSDYW</sequence>
<evidence type="ECO:0000313" key="7">
    <source>
        <dbReference type="Proteomes" id="UP000321947"/>
    </source>
</evidence>
<dbReference type="FunFam" id="1.25.40.10:FF:000381">
    <property type="entry name" value="Pentatricopeptide repeat-containing protein"/>
    <property type="match status" value="2"/>
</dbReference>
<dbReference type="PROSITE" id="PS51375">
    <property type="entry name" value="PPR"/>
    <property type="match status" value="6"/>
</dbReference>
<dbReference type="GO" id="GO:0008270">
    <property type="term" value="F:zinc ion binding"/>
    <property type="evidence" value="ECO:0007669"/>
    <property type="project" value="InterPro"/>
</dbReference>
<dbReference type="Pfam" id="PF13041">
    <property type="entry name" value="PPR_2"/>
    <property type="match status" value="1"/>
</dbReference>
<comment type="caution">
    <text evidence="6">The sequence shown here is derived from an EMBL/GenBank/DDBJ whole genome shotgun (WGS) entry which is preliminary data.</text>
</comment>
<dbReference type="EMBL" id="SSTD01008812">
    <property type="protein sequence ID" value="TYK14871.1"/>
    <property type="molecule type" value="Genomic_DNA"/>
</dbReference>
<feature type="repeat" description="PPR" evidence="3">
    <location>
        <begin position="889"/>
        <end position="923"/>
    </location>
</feature>
<dbReference type="NCBIfam" id="TIGR00756">
    <property type="entry name" value="PPR"/>
    <property type="match status" value="5"/>
</dbReference>
<protein>
    <submittedName>
        <fullName evidence="6">Pentatricopeptide repeat-containing protein</fullName>
    </submittedName>
</protein>
<proteinExistence type="inferred from homology"/>
<dbReference type="Pfam" id="PF20431">
    <property type="entry name" value="E_motif"/>
    <property type="match status" value="1"/>
</dbReference>
<dbReference type="Proteomes" id="UP000321947">
    <property type="component" value="Unassembled WGS sequence"/>
</dbReference>
<keyword evidence="2" id="KW-0677">Repeat</keyword>
<dbReference type="InterPro" id="IPR046848">
    <property type="entry name" value="E_motif"/>
</dbReference>
<feature type="repeat" description="PPR" evidence="3">
    <location>
        <begin position="299"/>
        <end position="333"/>
    </location>
</feature>
<reference evidence="6 7" key="1">
    <citation type="submission" date="2019-08" db="EMBL/GenBank/DDBJ databases">
        <title>Draft genome sequences of two oriental melons (Cucumis melo L. var makuwa).</title>
        <authorList>
            <person name="Kwon S.-Y."/>
        </authorList>
    </citation>
    <scope>NUCLEOTIDE SEQUENCE [LARGE SCALE GENOMIC DNA]</scope>
    <source>
        <strain evidence="7">cv. Chang Bougi</strain>
        <tissue evidence="6">Leaf</tissue>
    </source>
</reference>
<dbReference type="PANTHER" id="PTHR47926">
    <property type="entry name" value="PENTATRICOPEPTIDE REPEAT-CONTAINING PROTEIN"/>
    <property type="match status" value="1"/>
</dbReference>
<organism evidence="6 7">
    <name type="scientific">Cucumis melo var. makuwa</name>
    <name type="common">Oriental melon</name>
    <dbReference type="NCBI Taxonomy" id="1194695"/>
    <lineage>
        <taxon>Eukaryota</taxon>
        <taxon>Viridiplantae</taxon>
        <taxon>Streptophyta</taxon>
        <taxon>Embryophyta</taxon>
        <taxon>Tracheophyta</taxon>
        <taxon>Spermatophyta</taxon>
        <taxon>Magnoliopsida</taxon>
        <taxon>eudicotyledons</taxon>
        <taxon>Gunneridae</taxon>
        <taxon>Pentapetalae</taxon>
        <taxon>rosids</taxon>
        <taxon>fabids</taxon>
        <taxon>Cucurbitales</taxon>
        <taxon>Cucurbitaceae</taxon>
        <taxon>Benincaseae</taxon>
        <taxon>Cucumis</taxon>
    </lineage>
</organism>
<dbReference type="Gene3D" id="1.25.40.10">
    <property type="entry name" value="Tetratricopeptide repeat domain"/>
    <property type="match status" value="7"/>
</dbReference>
<dbReference type="Pfam" id="PF01535">
    <property type="entry name" value="PPR"/>
    <property type="match status" value="10"/>
</dbReference>
<evidence type="ECO:0000313" key="6">
    <source>
        <dbReference type="EMBL" id="TYK14871.1"/>
    </source>
</evidence>
<evidence type="ECO:0000259" key="5">
    <source>
        <dbReference type="Pfam" id="PF14432"/>
    </source>
</evidence>
<evidence type="ECO:0000256" key="4">
    <source>
        <dbReference type="SAM" id="MobiDB-lite"/>
    </source>
</evidence>
<evidence type="ECO:0000256" key="3">
    <source>
        <dbReference type="PROSITE-ProRule" id="PRU00708"/>
    </source>
</evidence>